<reference evidence="3 4" key="1">
    <citation type="journal article" date="2024" name="G3 (Bethesda)">
        <title>Genome assembly of Hibiscus sabdariffa L. provides insights into metabolisms of medicinal natural products.</title>
        <authorList>
            <person name="Kim T."/>
        </authorList>
    </citation>
    <scope>NUCLEOTIDE SEQUENCE [LARGE SCALE GENOMIC DNA]</scope>
    <source>
        <strain evidence="3">TK-2024</strain>
        <tissue evidence="3">Old leaves</tissue>
    </source>
</reference>
<evidence type="ECO:0000259" key="2">
    <source>
        <dbReference type="Pfam" id="PF20167"/>
    </source>
</evidence>
<gene>
    <name evidence="3" type="ORF">V6N12_050863</name>
</gene>
<evidence type="ECO:0000313" key="3">
    <source>
        <dbReference type="EMBL" id="KAK8601018.1"/>
    </source>
</evidence>
<evidence type="ECO:0000256" key="1">
    <source>
        <dbReference type="SAM" id="MobiDB-lite"/>
    </source>
</evidence>
<sequence length="103" mass="11963">MEHHQGPTLHVGHRMEHNGQESRNYQHPRLLLEVKLWNTFIKRNLMPTSHNQTIDRTRLVLINAIITSYKFNVGEVIAKELSEACQNDKGILAFLYIISAICR</sequence>
<dbReference type="EMBL" id="JBBPBM010000001">
    <property type="protein sequence ID" value="KAK8601018.1"/>
    <property type="molecule type" value="Genomic_DNA"/>
</dbReference>
<feature type="region of interest" description="Disordered" evidence="1">
    <location>
        <begin position="1"/>
        <end position="22"/>
    </location>
</feature>
<accession>A0ABR2GDN5</accession>
<proteinExistence type="predicted"/>
<organism evidence="3 4">
    <name type="scientific">Hibiscus sabdariffa</name>
    <name type="common">roselle</name>
    <dbReference type="NCBI Taxonomy" id="183260"/>
    <lineage>
        <taxon>Eukaryota</taxon>
        <taxon>Viridiplantae</taxon>
        <taxon>Streptophyta</taxon>
        <taxon>Embryophyta</taxon>
        <taxon>Tracheophyta</taxon>
        <taxon>Spermatophyta</taxon>
        <taxon>Magnoliopsida</taxon>
        <taxon>eudicotyledons</taxon>
        <taxon>Gunneridae</taxon>
        <taxon>Pentapetalae</taxon>
        <taxon>rosids</taxon>
        <taxon>malvids</taxon>
        <taxon>Malvales</taxon>
        <taxon>Malvaceae</taxon>
        <taxon>Malvoideae</taxon>
        <taxon>Hibiscus</taxon>
    </lineage>
</organism>
<name>A0ABR2GDN5_9ROSI</name>
<comment type="caution">
    <text evidence="3">The sequence shown here is derived from an EMBL/GenBank/DDBJ whole genome shotgun (WGS) entry which is preliminary data.</text>
</comment>
<dbReference type="InterPro" id="IPR046796">
    <property type="entry name" value="Transposase_32_dom"/>
</dbReference>
<dbReference type="Pfam" id="PF20167">
    <property type="entry name" value="Transposase_32"/>
    <property type="match status" value="1"/>
</dbReference>
<dbReference type="Proteomes" id="UP001472677">
    <property type="component" value="Unassembled WGS sequence"/>
</dbReference>
<feature type="domain" description="Putative plant transposon protein" evidence="2">
    <location>
        <begin position="23"/>
        <end position="103"/>
    </location>
</feature>
<evidence type="ECO:0000313" key="4">
    <source>
        <dbReference type="Proteomes" id="UP001472677"/>
    </source>
</evidence>
<keyword evidence="4" id="KW-1185">Reference proteome</keyword>
<protein>
    <recommendedName>
        <fullName evidence="2">Putative plant transposon protein domain-containing protein</fullName>
    </recommendedName>
</protein>